<proteinExistence type="predicted"/>
<sequence length="633" mass="73193">MHHSKIPQNAHNPGYGKAEPYIIQDKPECAATHRLGQDNLEMYDANIHDVNDYGYDVHNRALNFNQNENYASTTNFGEEYDHLQRNSHREEGLDDAYSHQHFLESHDDYSHVRTQIVETNNEYATAKDSASKDDIYCNTKNSSSLRNSSMVDCCNIFPFDDSRCYVELVNSQYIVRSLPEGTHVDIINCILVSGELHNPHHVHRTVINKLDYLRRNDHNCLFTLVREMADDNYHHHHMTNHVYKEIVTSYLSRVPYNHEVKEPSSKCHTRNQRLPFPTEGLVLILMKPYMNKETPAFAILVTESCDILKSYIPIATFTPSSEYPPEGLAGVFLVIDCCTFKPFEDSRCYLELVNQQYIVRTNPDGAHIDFTQCILVNGELHNPHSVHRQDAQMEIRPIVALITYFITTTYNNFFPTVFDKLDYLRQHDHYCLSTLVREMAGLNLSDCDCSDSSSNIQYSFRGQQYYHHSCMNSPTYKDIITRYLSYVPYNMGVMEPSAKCHTRYQQAYHTHSEPPCSSCHIPAAHTNTDHMWSFLMEEHSTLYHGQNRETLIEHMADPFTPDRMTTREIKSRTKTGPFGSCYCSERCLIIRLHSVSVLSTGYRTSLSIALASIRKQFPCVIMILRTRIALQKM</sequence>
<gene>
    <name evidence="1" type="ORF">CGI_10023465</name>
</gene>
<dbReference type="InParanoid" id="K1QM24"/>
<evidence type="ECO:0000313" key="1">
    <source>
        <dbReference type="EMBL" id="EKC29890.1"/>
    </source>
</evidence>
<dbReference type="EMBL" id="JH819075">
    <property type="protein sequence ID" value="EKC29890.1"/>
    <property type="molecule type" value="Genomic_DNA"/>
</dbReference>
<protein>
    <submittedName>
        <fullName evidence="1">Uncharacterized protein</fullName>
    </submittedName>
</protein>
<accession>K1QM24</accession>
<name>K1QM24_MAGGI</name>
<organism evidence="1">
    <name type="scientific">Magallana gigas</name>
    <name type="common">Pacific oyster</name>
    <name type="synonym">Crassostrea gigas</name>
    <dbReference type="NCBI Taxonomy" id="29159"/>
    <lineage>
        <taxon>Eukaryota</taxon>
        <taxon>Metazoa</taxon>
        <taxon>Spiralia</taxon>
        <taxon>Lophotrochozoa</taxon>
        <taxon>Mollusca</taxon>
        <taxon>Bivalvia</taxon>
        <taxon>Autobranchia</taxon>
        <taxon>Pteriomorphia</taxon>
        <taxon>Ostreida</taxon>
        <taxon>Ostreoidea</taxon>
        <taxon>Ostreidae</taxon>
        <taxon>Magallana</taxon>
    </lineage>
</organism>
<reference evidence="1" key="1">
    <citation type="journal article" date="2012" name="Nature">
        <title>The oyster genome reveals stress adaptation and complexity of shell formation.</title>
        <authorList>
            <person name="Zhang G."/>
            <person name="Fang X."/>
            <person name="Guo X."/>
            <person name="Li L."/>
            <person name="Luo R."/>
            <person name="Xu F."/>
            <person name="Yang P."/>
            <person name="Zhang L."/>
            <person name="Wang X."/>
            <person name="Qi H."/>
            <person name="Xiong Z."/>
            <person name="Que H."/>
            <person name="Xie Y."/>
            <person name="Holland P.W."/>
            <person name="Paps J."/>
            <person name="Zhu Y."/>
            <person name="Wu F."/>
            <person name="Chen Y."/>
            <person name="Wang J."/>
            <person name="Peng C."/>
            <person name="Meng J."/>
            <person name="Yang L."/>
            <person name="Liu J."/>
            <person name="Wen B."/>
            <person name="Zhang N."/>
            <person name="Huang Z."/>
            <person name="Zhu Q."/>
            <person name="Feng Y."/>
            <person name="Mount A."/>
            <person name="Hedgecock D."/>
            <person name="Xu Z."/>
            <person name="Liu Y."/>
            <person name="Domazet-Loso T."/>
            <person name="Du Y."/>
            <person name="Sun X."/>
            <person name="Zhang S."/>
            <person name="Liu B."/>
            <person name="Cheng P."/>
            <person name="Jiang X."/>
            <person name="Li J."/>
            <person name="Fan D."/>
            <person name="Wang W."/>
            <person name="Fu W."/>
            <person name="Wang T."/>
            <person name="Wang B."/>
            <person name="Zhang J."/>
            <person name="Peng Z."/>
            <person name="Li Y."/>
            <person name="Li N."/>
            <person name="Wang J."/>
            <person name="Chen M."/>
            <person name="He Y."/>
            <person name="Tan F."/>
            <person name="Song X."/>
            <person name="Zheng Q."/>
            <person name="Huang R."/>
            <person name="Yang H."/>
            <person name="Du X."/>
            <person name="Chen L."/>
            <person name="Yang M."/>
            <person name="Gaffney P.M."/>
            <person name="Wang S."/>
            <person name="Luo L."/>
            <person name="She Z."/>
            <person name="Ming Y."/>
            <person name="Huang W."/>
            <person name="Zhang S."/>
            <person name="Huang B."/>
            <person name="Zhang Y."/>
            <person name="Qu T."/>
            <person name="Ni P."/>
            <person name="Miao G."/>
            <person name="Wang J."/>
            <person name="Wang Q."/>
            <person name="Steinberg C.E."/>
            <person name="Wang H."/>
            <person name="Li N."/>
            <person name="Qian L."/>
            <person name="Zhang G."/>
            <person name="Li Y."/>
            <person name="Yang H."/>
            <person name="Liu X."/>
            <person name="Wang J."/>
            <person name="Yin Y."/>
            <person name="Wang J."/>
        </authorList>
    </citation>
    <scope>NUCLEOTIDE SEQUENCE [LARGE SCALE GENOMIC DNA]</scope>
    <source>
        <strain evidence="1">05x7-T-G4-1.051#20</strain>
    </source>
</reference>
<dbReference type="AlphaFoldDB" id="K1QM24"/>
<dbReference type="HOGENOM" id="CLU_432285_0_0_1"/>